<dbReference type="EMBL" id="QBUD01000001">
    <property type="protein sequence ID" value="PUB19230.1"/>
    <property type="molecule type" value="Genomic_DNA"/>
</dbReference>
<evidence type="ECO:0000313" key="1">
    <source>
        <dbReference type="EMBL" id="PUB19230.1"/>
    </source>
</evidence>
<organism evidence="1 2">
    <name type="scientific">Yoonia sediminilitoris</name>
    <dbReference type="NCBI Taxonomy" id="1286148"/>
    <lineage>
        <taxon>Bacteria</taxon>
        <taxon>Pseudomonadati</taxon>
        <taxon>Pseudomonadota</taxon>
        <taxon>Alphaproteobacteria</taxon>
        <taxon>Rhodobacterales</taxon>
        <taxon>Paracoccaceae</taxon>
        <taxon>Yoonia</taxon>
    </lineage>
</organism>
<evidence type="ECO:0000313" key="2">
    <source>
        <dbReference type="Proteomes" id="UP000244523"/>
    </source>
</evidence>
<dbReference type="SUPFAM" id="SSF159275">
    <property type="entry name" value="PA1994-like"/>
    <property type="match status" value="1"/>
</dbReference>
<proteinExistence type="predicted"/>
<comment type="caution">
    <text evidence="1">The sequence shown here is derived from an EMBL/GenBank/DDBJ whole genome shotgun (WGS) entry which is preliminary data.</text>
</comment>
<gene>
    <name evidence="1" type="ORF">C8N45_101825</name>
</gene>
<dbReference type="Pfam" id="PF06475">
    <property type="entry name" value="Glycolipid_bind"/>
    <property type="match status" value="1"/>
</dbReference>
<name>A0A2T6KRP4_9RHOB</name>
<dbReference type="Proteomes" id="UP000244523">
    <property type="component" value="Unassembled WGS sequence"/>
</dbReference>
<sequence length="176" mass="19259">MGNGLEHCNATLDDEGLTLSGVVAGARETEYGAYYVVRTDTMFHTSEVRVQYIGGPVLHIEANGEGEWYDLLADAPLPDLKGCIDVDIGVTPATNTLPIKRLGLKPGESCDIVAAYVPLPSQVTGTFTPTAARQRYTCIEMGQTYRYEGLFRGFTAELQIDAFGLVLDYPETFRRV</sequence>
<keyword evidence="2" id="KW-1185">Reference proteome</keyword>
<dbReference type="InterPro" id="IPR009467">
    <property type="entry name" value="Glycolipid-bd_prot_put"/>
</dbReference>
<protein>
    <submittedName>
        <fullName evidence="1">Uncharacterized protein</fullName>
    </submittedName>
</protein>
<dbReference type="AlphaFoldDB" id="A0A2T6KRP4"/>
<reference evidence="1 2" key="1">
    <citation type="submission" date="2018-04" db="EMBL/GenBank/DDBJ databases">
        <title>Genomic Encyclopedia of Archaeal and Bacterial Type Strains, Phase II (KMG-II): from individual species to whole genera.</title>
        <authorList>
            <person name="Goeker M."/>
        </authorList>
    </citation>
    <scope>NUCLEOTIDE SEQUENCE [LARGE SCALE GENOMIC DNA]</scope>
    <source>
        <strain evidence="1 2">DSM 29955</strain>
    </source>
</reference>
<accession>A0A2T6KRP4</accession>